<evidence type="ECO:0000256" key="2">
    <source>
        <dbReference type="ARBA" id="ARBA00022448"/>
    </source>
</evidence>
<feature type="transmembrane region" description="Helical" evidence="8">
    <location>
        <begin position="55"/>
        <end position="75"/>
    </location>
</feature>
<comment type="caution">
    <text evidence="10">The sequence shown here is derived from an EMBL/GenBank/DDBJ whole genome shotgun (WGS) entry which is preliminary data.</text>
</comment>
<reference evidence="10 11" key="1">
    <citation type="submission" date="2021-04" db="EMBL/GenBank/DDBJ databases">
        <title>Draft genome sequence of Paenibacillus cisolokensis, LC2-13A.</title>
        <authorList>
            <person name="Uke A."/>
            <person name="Chhe C."/>
            <person name="Baramee S."/>
            <person name="Kosugi A."/>
        </authorList>
    </citation>
    <scope>NUCLEOTIDE SEQUENCE [LARGE SCALE GENOMIC DNA]</scope>
    <source>
        <strain evidence="10 11">LC2-13A</strain>
    </source>
</reference>
<dbReference type="EMBL" id="BOVJ01000125">
    <property type="protein sequence ID" value="GIQ65257.1"/>
    <property type="molecule type" value="Genomic_DNA"/>
</dbReference>
<dbReference type="Proteomes" id="UP000680304">
    <property type="component" value="Unassembled WGS sequence"/>
</dbReference>
<sequence>MNLDPSYIFELLPRIISYVPITLFMAVVAMIIAIIIGLVLTFLRNSRFIVFRSLASVYISFFRAIPMLVQLFLIYYGLPQLFPAFTAMDAVTAAIIGFGFKQAAFWPKFFAPLLYRWIRGRWKLA</sequence>
<evidence type="ECO:0000256" key="3">
    <source>
        <dbReference type="ARBA" id="ARBA00022475"/>
    </source>
</evidence>
<dbReference type="SUPFAM" id="SSF161098">
    <property type="entry name" value="MetI-like"/>
    <property type="match status" value="1"/>
</dbReference>
<dbReference type="Gene3D" id="1.10.3720.10">
    <property type="entry name" value="MetI-like"/>
    <property type="match status" value="1"/>
</dbReference>
<dbReference type="PANTHER" id="PTHR30614:SF0">
    <property type="entry name" value="L-CYSTINE TRANSPORT SYSTEM PERMEASE PROTEIN TCYL"/>
    <property type="match status" value="1"/>
</dbReference>
<keyword evidence="11" id="KW-1185">Reference proteome</keyword>
<dbReference type="InterPro" id="IPR043429">
    <property type="entry name" value="ArtM/GltK/GlnP/TcyL/YhdX-like"/>
</dbReference>
<keyword evidence="2" id="KW-0813">Transport</keyword>
<keyword evidence="4 8" id="KW-0812">Transmembrane</keyword>
<feature type="transmembrane region" description="Helical" evidence="8">
    <location>
        <begin position="15"/>
        <end position="43"/>
    </location>
</feature>
<organism evidence="10 11">
    <name type="scientific">Paenibacillus cisolokensis</name>
    <dbReference type="NCBI Taxonomy" id="1658519"/>
    <lineage>
        <taxon>Bacteria</taxon>
        <taxon>Bacillati</taxon>
        <taxon>Bacillota</taxon>
        <taxon>Bacilli</taxon>
        <taxon>Bacillales</taxon>
        <taxon>Paenibacillaceae</taxon>
        <taxon>Paenibacillus</taxon>
    </lineage>
</organism>
<feature type="domain" description="ABC transmembrane type-1" evidence="9">
    <location>
        <begin position="19"/>
        <end position="125"/>
    </location>
</feature>
<dbReference type="InterPro" id="IPR000515">
    <property type="entry name" value="MetI-like"/>
</dbReference>
<evidence type="ECO:0000256" key="5">
    <source>
        <dbReference type="ARBA" id="ARBA00022970"/>
    </source>
</evidence>
<dbReference type="InterPro" id="IPR010065">
    <property type="entry name" value="AA_ABC_transptr_permease_3TM"/>
</dbReference>
<evidence type="ECO:0000256" key="1">
    <source>
        <dbReference type="ARBA" id="ARBA00004651"/>
    </source>
</evidence>
<evidence type="ECO:0000256" key="7">
    <source>
        <dbReference type="ARBA" id="ARBA00023136"/>
    </source>
</evidence>
<keyword evidence="5" id="KW-0029">Amino-acid transport</keyword>
<dbReference type="InterPro" id="IPR035906">
    <property type="entry name" value="MetI-like_sf"/>
</dbReference>
<dbReference type="PANTHER" id="PTHR30614">
    <property type="entry name" value="MEMBRANE COMPONENT OF AMINO ACID ABC TRANSPORTER"/>
    <property type="match status" value="1"/>
</dbReference>
<dbReference type="PROSITE" id="PS50928">
    <property type="entry name" value="ABC_TM1"/>
    <property type="match status" value="1"/>
</dbReference>
<evidence type="ECO:0000256" key="4">
    <source>
        <dbReference type="ARBA" id="ARBA00022692"/>
    </source>
</evidence>
<evidence type="ECO:0000313" key="10">
    <source>
        <dbReference type="EMBL" id="GIQ65257.1"/>
    </source>
</evidence>
<evidence type="ECO:0000259" key="9">
    <source>
        <dbReference type="PROSITE" id="PS50928"/>
    </source>
</evidence>
<evidence type="ECO:0000256" key="6">
    <source>
        <dbReference type="ARBA" id="ARBA00022989"/>
    </source>
</evidence>
<proteinExistence type="predicted"/>
<keyword evidence="3" id="KW-1003">Cell membrane</keyword>
<evidence type="ECO:0000256" key="8">
    <source>
        <dbReference type="SAM" id="Phobius"/>
    </source>
</evidence>
<protein>
    <recommendedName>
        <fullName evidence="9">ABC transmembrane type-1 domain-containing protein</fullName>
    </recommendedName>
</protein>
<comment type="subcellular location">
    <subcellularLocation>
        <location evidence="1">Cell membrane</location>
        <topology evidence="1">Multi-pass membrane protein</topology>
    </subcellularLocation>
</comment>
<keyword evidence="7 8" id="KW-0472">Membrane</keyword>
<keyword evidence="6 8" id="KW-1133">Transmembrane helix</keyword>
<dbReference type="NCBIfam" id="TIGR01726">
    <property type="entry name" value="HEQRo_perm_3TM"/>
    <property type="match status" value="1"/>
</dbReference>
<name>A0ABQ4NAJ9_9BACL</name>
<evidence type="ECO:0000313" key="11">
    <source>
        <dbReference type="Proteomes" id="UP000680304"/>
    </source>
</evidence>
<gene>
    <name evidence="10" type="ORF">PACILC2_38250</name>
</gene>
<accession>A0ABQ4NAJ9</accession>